<dbReference type="InterPro" id="IPR029016">
    <property type="entry name" value="GAF-like_dom_sf"/>
</dbReference>
<dbReference type="PIRSF" id="PIRSF036625">
    <property type="entry name" value="GAF_ANTAR"/>
    <property type="match status" value="1"/>
</dbReference>
<sequence>MVVRPRDDPAGAPDGDDGAPGHGRTGGGRDSDGAWAADVIARGVRGAEPGEVPGRLCEVAVELLPVIGASVSLRSEGMPVQLSASSPQAAHLSQIQATLGDGPCQSAVEDGAPVLACDLTTGRDAGRWPIFAQQATEAGVRAVYAVPLGSGAACVGTLDLYRDRPGALTDRQLHVARIVAGVMTVALMALPHGDEPVTRDGEDDWLSGLASEHDEVYQAVGMIMAQLGVGADDALARLRADAFARGRTALDVARDVIAHRTRFDRS</sequence>
<organism evidence="5 6">
    <name type="scientific">Streptomyces massasporeus</name>
    <dbReference type="NCBI Taxonomy" id="67324"/>
    <lineage>
        <taxon>Bacteria</taxon>
        <taxon>Bacillati</taxon>
        <taxon>Actinomycetota</taxon>
        <taxon>Actinomycetes</taxon>
        <taxon>Kitasatosporales</taxon>
        <taxon>Streptomycetaceae</taxon>
        <taxon>Streptomyces</taxon>
    </lineage>
</organism>
<name>A0ABW6LH08_9ACTN</name>
<gene>
    <name evidence="5" type="ORF">ACFYM3_24405</name>
</gene>
<dbReference type="InterPro" id="IPR005561">
    <property type="entry name" value="ANTAR"/>
</dbReference>
<evidence type="ECO:0000256" key="2">
    <source>
        <dbReference type="ARBA" id="ARBA00023163"/>
    </source>
</evidence>
<protein>
    <submittedName>
        <fullName evidence="5">GAF and ANTAR domain-containing protein</fullName>
    </submittedName>
</protein>
<evidence type="ECO:0000313" key="5">
    <source>
        <dbReference type="EMBL" id="MFE9227715.1"/>
    </source>
</evidence>
<dbReference type="InterPro" id="IPR003018">
    <property type="entry name" value="GAF"/>
</dbReference>
<proteinExistence type="predicted"/>
<evidence type="ECO:0000256" key="1">
    <source>
        <dbReference type="ARBA" id="ARBA00023015"/>
    </source>
</evidence>
<dbReference type="Gene3D" id="3.30.450.40">
    <property type="match status" value="1"/>
</dbReference>
<dbReference type="Gene3D" id="1.10.10.10">
    <property type="entry name" value="Winged helix-like DNA-binding domain superfamily/Winged helix DNA-binding domain"/>
    <property type="match status" value="1"/>
</dbReference>
<keyword evidence="1" id="KW-0805">Transcription regulation</keyword>
<evidence type="ECO:0000256" key="3">
    <source>
        <dbReference type="SAM" id="MobiDB-lite"/>
    </source>
</evidence>
<feature type="region of interest" description="Disordered" evidence="3">
    <location>
        <begin position="1"/>
        <end position="33"/>
    </location>
</feature>
<accession>A0ABW6LH08</accession>
<reference evidence="5 6" key="1">
    <citation type="submission" date="2024-10" db="EMBL/GenBank/DDBJ databases">
        <title>The Natural Products Discovery Center: Release of the First 8490 Sequenced Strains for Exploring Actinobacteria Biosynthetic Diversity.</title>
        <authorList>
            <person name="Kalkreuter E."/>
            <person name="Kautsar S.A."/>
            <person name="Yang D."/>
            <person name="Bader C.D."/>
            <person name="Teijaro C.N."/>
            <person name="Fluegel L."/>
            <person name="Davis C.M."/>
            <person name="Simpson J.R."/>
            <person name="Lauterbach L."/>
            <person name="Steele A.D."/>
            <person name="Gui C."/>
            <person name="Meng S."/>
            <person name="Li G."/>
            <person name="Viehrig K."/>
            <person name="Ye F."/>
            <person name="Su P."/>
            <person name="Kiefer A.F."/>
            <person name="Nichols A."/>
            <person name="Cepeda A.J."/>
            <person name="Yan W."/>
            <person name="Fan B."/>
            <person name="Jiang Y."/>
            <person name="Adhikari A."/>
            <person name="Zheng C.-J."/>
            <person name="Schuster L."/>
            <person name="Cowan T.M."/>
            <person name="Smanski M.J."/>
            <person name="Chevrette M.G."/>
            <person name="De Carvalho L.P.S."/>
            <person name="Shen B."/>
        </authorList>
    </citation>
    <scope>NUCLEOTIDE SEQUENCE [LARGE SCALE GENOMIC DNA]</scope>
    <source>
        <strain evidence="5 6">NPDC007066</strain>
    </source>
</reference>
<dbReference type="RefSeq" id="WP_358280035.1">
    <property type="nucleotide sequence ID" value="NZ_JBEYGJ010000007.1"/>
</dbReference>
<dbReference type="PROSITE" id="PS50921">
    <property type="entry name" value="ANTAR"/>
    <property type="match status" value="1"/>
</dbReference>
<comment type="caution">
    <text evidence="5">The sequence shown here is derived from an EMBL/GenBank/DDBJ whole genome shotgun (WGS) entry which is preliminary data.</text>
</comment>
<dbReference type="Pfam" id="PF13185">
    <property type="entry name" value="GAF_2"/>
    <property type="match status" value="1"/>
</dbReference>
<evidence type="ECO:0000313" key="6">
    <source>
        <dbReference type="Proteomes" id="UP001601288"/>
    </source>
</evidence>
<keyword evidence="6" id="KW-1185">Reference proteome</keyword>
<dbReference type="Pfam" id="PF03861">
    <property type="entry name" value="ANTAR"/>
    <property type="match status" value="1"/>
</dbReference>
<dbReference type="Proteomes" id="UP001601288">
    <property type="component" value="Unassembled WGS sequence"/>
</dbReference>
<dbReference type="SUPFAM" id="SSF55781">
    <property type="entry name" value="GAF domain-like"/>
    <property type="match status" value="1"/>
</dbReference>
<feature type="domain" description="ANTAR" evidence="4">
    <location>
        <begin position="196"/>
        <end position="257"/>
    </location>
</feature>
<keyword evidence="2" id="KW-0804">Transcription</keyword>
<dbReference type="SMART" id="SM01012">
    <property type="entry name" value="ANTAR"/>
    <property type="match status" value="1"/>
</dbReference>
<evidence type="ECO:0000259" key="4">
    <source>
        <dbReference type="PROSITE" id="PS50921"/>
    </source>
</evidence>
<dbReference type="InterPro" id="IPR036388">
    <property type="entry name" value="WH-like_DNA-bd_sf"/>
</dbReference>
<dbReference type="InterPro" id="IPR012074">
    <property type="entry name" value="GAF_ANTAR"/>
</dbReference>
<dbReference type="EMBL" id="JBIAFP010000014">
    <property type="protein sequence ID" value="MFE9227715.1"/>
    <property type="molecule type" value="Genomic_DNA"/>
</dbReference>